<dbReference type="Proteomes" id="UP000634136">
    <property type="component" value="Unassembled WGS sequence"/>
</dbReference>
<accession>A0A834W3P5</accession>
<dbReference type="AlphaFoldDB" id="A0A834W3P5"/>
<evidence type="ECO:0000313" key="2">
    <source>
        <dbReference type="EMBL" id="KAF7808235.1"/>
    </source>
</evidence>
<proteinExistence type="predicted"/>
<feature type="region of interest" description="Disordered" evidence="1">
    <location>
        <begin position="1"/>
        <end position="23"/>
    </location>
</feature>
<reference evidence="2" key="1">
    <citation type="submission" date="2020-09" db="EMBL/GenBank/DDBJ databases">
        <title>Genome-Enabled Discovery of Anthraquinone Biosynthesis in Senna tora.</title>
        <authorList>
            <person name="Kang S.-H."/>
            <person name="Pandey R.P."/>
            <person name="Lee C.-M."/>
            <person name="Sim J.-S."/>
            <person name="Jeong J.-T."/>
            <person name="Choi B.-S."/>
            <person name="Jung M."/>
            <person name="Ginzburg D."/>
            <person name="Zhao K."/>
            <person name="Won S.Y."/>
            <person name="Oh T.-J."/>
            <person name="Yu Y."/>
            <person name="Kim N.-H."/>
            <person name="Lee O.R."/>
            <person name="Lee T.-H."/>
            <person name="Bashyal P."/>
            <person name="Kim T.-S."/>
            <person name="Lee W.-H."/>
            <person name="Kawkins C."/>
            <person name="Kim C.-K."/>
            <person name="Kim J.S."/>
            <person name="Ahn B.O."/>
            <person name="Rhee S.Y."/>
            <person name="Sohng J.K."/>
        </authorList>
    </citation>
    <scope>NUCLEOTIDE SEQUENCE</scope>
    <source>
        <tissue evidence="2">Leaf</tissue>
    </source>
</reference>
<organism evidence="2 3">
    <name type="scientific">Senna tora</name>
    <dbReference type="NCBI Taxonomy" id="362788"/>
    <lineage>
        <taxon>Eukaryota</taxon>
        <taxon>Viridiplantae</taxon>
        <taxon>Streptophyta</taxon>
        <taxon>Embryophyta</taxon>
        <taxon>Tracheophyta</taxon>
        <taxon>Spermatophyta</taxon>
        <taxon>Magnoliopsida</taxon>
        <taxon>eudicotyledons</taxon>
        <taxon>Gunneridae</taxon>
        <taxon>Pentapetalae</taxon>
        <taxon>rosids</taxon>
        <taxon>fabids</taxon>
        <taxon>Fabales</taxon>
        <taxon>Fabaceae</taxon>
        <taxon>Caesalpinioideae</taxon>
        <taxon>Cassia clade</taxon>
        <taxon>Senna</taxon>
    </lineage>
</organism>
<keyword evidence="3" id="KW-1185">Reference proteome</keyword>
<protein>
    <submittedName>
        <fullName evidence="2">Putative ribonuclease H protein</fullName>
    </submittedName>
</protein>
<sequence length="277" mass="30833">MSVKARPQHSIISKTPLPPENTQKVQDTIKIQLVPLSSVAEPKVRVYGVCILPVKIRIEDAICAPIIKPEGDALSVPNKKAITLSKGRRGFENTLPNIGVIRQNNAREHGRIAKIPILEMRDPNLVFIMHETPGKVRVSHLMRWRPLLPSLSPPNEASNMTVNGVANSLGKTHSLHAISRHRSNDRLSKSGSTYLLKQIHLLRAKASMNFLNDEIEIITLNVALQDRNTQILAQIVSEKIRPIKVPQGVSNHSSPMDCGLSKNKDIRWDKANPSFKL</sequence>
<comment type="caution">
    <text evidence="2">The sequence shown here is derived from an EMBL/GenBank/DDBJ whole genome shotgun (WGS) entry which is preliminary data.</text>
</comment>
<evidence type="ECO:0000313" key="3">
    <source>
        <dbReference type="Proteomes" id="UP000634136"/>
    </source>
</evidence>
<gene>
    <name evidence="2" type="ORF">G2W53_034978</name>
</gene>
<evidence type="ECO:0000256" key="1">
    <source>
        <dbReference type="SAM" id="MobiDB-lite"/>
    </source>
</evidence>
<name>A0A834W3P5_9FABA</name>
<dbReference type="EMBL" id="JAAIUW010000011">
    <property type="protein sequence ID" value="KAF7808235.1"/>
    <property type="molecule type" value="Genomic_DNA"/>
</dbReference>